<dbReference type="RefSeq" id="WP_190475448.1">
    <property type="nucleotide sequence ID" value="NZ_JACJPW010000186.1"/>
</dbReference>
<dbReference type="InterPro" id="IPR002589">
    <property type="entry name" value="Macro_dom"/>
</dbReference>
<dbReference type="SUPFAM" id="SSF52949">
    <property type="entry name" value="Macro domain-like"/>
    <property type="match status" value="1"/>
</dbReference>
<sequence length="175" mass="19353">MEQNRIAVIEGDITIQQVDAIVNAANNSLLGGGGVDGAIHRAAGSELYEECKKLNGCETGDAKITKGYKLPAKWVIHTVGPIWQGGNYKEDELLASCYRRCLELAEKNNIRTIAFPAISTGVYGFPLERATKIAVTEVRKFWQRNTSIEQVTFVCFSKAAYECYLKVMKEIGVMN</sequence>
<dbReference type="AlphaFoldDB" id="A0A926VMA0"/>
<name>A0A926VMA0_9CYAN</name>
<comment type="caution">
    <text evidence="2">The sequence shown here is derived from an EMBL/GenBank/DDBJ whole genome shotgun (WGS) entry which is preliminary data.</text>
</comment>
<dbReference type="Pfam" id="PF01661">
    <property type="entry name" value="Macro"/>
    <property type="match status" value="1"/>
</dbReference>
<dbReference type="GO" id="GO:0019213">
    <property type="term" value="F:deacetylase activity"/>
    <property type="evidence" value="ECO:0007669"/>
    <property type="project" value="TreeGrafter"/>
</dbReference>
<dbReference type="CDD" id="cd02908">
    <property type="entry name" value="Macro_OAADPr_deacetylase"/>
    <property type="match status" value="1"/>
</dbReference>
<feature type="domain" description="Macro" evidence="1">
    <location>
        <begin position="1"/>
        <end position="172"/>
    </location>
</feature>
<dbReference type="PROSITE" id="PS51154">
    <property type="entry name" value="MACRO"/>
    <property type="match status" value="1"/>
</dbReference>
<dbReference type="SMART" id="SM00506">
    <property type="entry name" value="A1pp"/>
    <property type="match status" value="1"/>
</dbReference>
<dbReference type="PANTHER" id="PTHR11106:SF27">
    <property type="entry name" value="MACRO DOMAIN-CONTAINING PROTEIN"/>
    <property type="match status" value="1"/>
</dbReference>
<dbReference type="Proteomes" id="UP000641646">
    <property type="component" value="Unassembled WGS sequence"/>
</dbReference>
<proteinExistence type="predicted"/>
<reference evidence="2" key="1">
    <citation type="journal article" date="2015" name="ISME J.">
        <title>Draft Genome Sequence of Streptomyces incarnatus NRRL8089, which Produces the Nucleoside Antibiotic Sinefungin.</title>
        <authorList>
            <person name="Oshima K."/>
            <person name="Hattori M."/>
            <person name="Shimizu H."/>
            <person name="Fukuda K."/>
            <person name="Nemoto M."/>
            <person name="Inagaki K."/>
            <person name="Tamura T."/>
        </authorList>
    </citation>
    <scope>NUCLEOTIDE SEQUENCE</scope>
    <source>
        <strain evidence="2">FACHB-1375</strain>
    </source>
</reference>
<keyword evidence="3" id="KW-1185">Reference proteome</keyword>
<evidence type="ECO:0000313" key="3">
    <source>
        <dbReference type="Proteomes" id="UP000641646"/>
    </source>
</evidence>
<protein>
    <submittedName>
        <fullName evidence="2">O-acetyl-ADP-ribose deacetylase</fullName>
    </submittedName>
</protein>
<dbReference type="InterPro" id="IPR043472">
    <property type="entry name" value="Macro_dom-like"/>
</dbReference>
<dbReference type="Gene3D" id="3.40.220.10">
    <property type="entry name" value="Leucine Aminopeptidase, subunit E, domain 1"/>
    <property type="match status" value="1"/>
</dbReference>
<gene>
    <name evidence="2" type="ORF">H6G03_35405</name>
</gene>
<dbReference type="EMBL" id="JACJPW010000186">
    <property type="protein sequence ID" value="MBD2186283.1"/>
    <property type="molecule type" value="Genomic_DNA"/>
</dbReference>
<dbReference type="NCBIfam" id="NF001664">
    <property type="entry name" value="PRK00431.1-6"/>
    <property type="match status" value="1"/>
</dbReference>
<reference evidence="2" key="2">
    <citation type="submission" date="2020-08" db="EMBL/GenBank/DDBJ databases">
        <authorList>
            <person name="Chen M."/>
            <person name="Teng W."/>
            <person name="Zhao L."/>
            <person name="Hu C."/>
            <person name="Zhou Y."/>
            <person name="Han B."/>
            <person name="Song L."/>
            <person name="Shu W."/>
        </authorList>
    </citation>
    <scope>NUCLEOTIDE SEQUENCE</scope>
    <source>
        <strain evidence="2">FACHB-1375</strain>
    </source>
</reference>
<dbReference type="PANTHER" id="PTHR11106">
    <property type="entry name" value="GANGLIOSIDE INDUCED DIFFERENTIATION ASSOCIATED PROTEIN 2-RELATED"/>
    <property type="match status" value="1"/>
</dbReference>
<accession>A0A926VMA0</accession>
<organism evidence="2 3">
    <name type="scientific">Aerosakkonema funiforme FACHB-1375</name>
    <dbReference type="NCBI Taxonomy" id="2949571"/>
    <lineage>
        <taxon>Bacteria</taxon>
        <taxon>Bacillati</taxon>
        <taxon>Cyanobacteriota</taxon>
        <taxon>Cyanophyceae</taxon>
        <taxon>Oscillatoriophycideae</taxon>
        <taxon>Aerosakkonematales</taxon>
        <taxon>Aerosakkonemataceae</taxon>
        <taxon>Aerosakkonema</taxon>
    </lineage>
</organism>
<evidence type="ECO:0000313" key="2">
    <source>
        <dbReference type="EMBL" id="MBD2186283.1"/>
    </source>
</evidence>
<evidence type="ECO:0000259" key="1">
    <source>
        <dbReference type="PROSITE" id="PS51154"/>
    </source>
</evidence>